<dbReference type="FunFam" id="1.10.150.20:FF:000005">
    <property type="entry name" value="UvrABC system protein C"/>
    <property type="match status" value="1"/>
</dbReference>
<dbReference type="Pfam" id="PF08459">
    <property type="entry name" value="UvrC_RNaseH_dom"/>
    <property type="match status" value="1"/>
</dbReference>
<feature type="domain" description="UVR" evidence="14">
    <location>
        <begin position="208"/>
        <end position="243"/>
    </location>
</feature>
<dbReference type="Gene3D" id="4.10.860.10">
    <property type="entry name" value="UVR domain"/>
    <property type="match status" value="1"/>
</dbReference>
<dbReference type="CDD" id="cd10434">
    <property type="entry name" value="GIY-YIG_UvrC_Cho"/>
    <property type="match status" value="1"/>
</dbReference>
<dbReference type="Pfam" id="PF01541">
    <property type="entry name" value="GIY-YIG"/>
    <property type="match status" value="1"/>
</dbReference>
<evidence type="ECO:0000256" key="13">
    <source>
        <dbReference type="HAMAP-Rule" id="MF_00203"/>
    </source>
</evidence>
<dbReference type="RefSeq" id="WP_126832465.1">
    <property type="nucleotide sequence ID" value="NZ_PIPT01000001.1"/>
</dbReference>
<dbReference type="SUPFAM" id="SSF82771">
    <property type="entry name" value="GIY-YIG endonuclease"/>
    <property type="match status" value="1"/>
</dbReference>
<protein>
    <recommendedName>
        <fullName evidence="11 13">UvrABC system protein C</fullName>
        <shortName evidence="13">Protein UvrC</shortName>
    </recommendedName>
    <alternativeName>
        <fullName evidence="12 13">Excinuclease ABC subunit C</fullName>
    </alternativeName>
</protein>
<dbReference type="SMART" id="SM00278">
    <property type="entry name" value="HhH1"/>
    <property type="match status" value="2"/>
</dbReference>
<evidence type="ECO:0000256" key="10">
    <source>
        <dbReference type="ARBA" id="ARBA00062841"/>
    </source>
</evidence>
<evidence type="ECO:0000256" key="9">
    <source>
        <dbReference type="ARBA" id="ARBA00061531"/>
    </source>
</evidence>
<dbReference type="GO" id="GO:0005737">
    <property type="term" value="C:cytoplasm"/>
    <property type="evidence" value="ECO:0007669"/>
    <property type="project" value="UniProtKB-SubCell"/>
</dbReference>
<evidence type="ECO:0000313" key="17">
    <source>
        <dbReference type="EMBL" id="RUO50800.1"/>
    </source>
</evidence>
<comment type="subunit">
    <text evidence="10 13">Interacts with UvrB in an incision complex.</text>
</comment>
<dbReference type="AlphaFoldDB" id="A0A432XQ19"/>
<dbReference type="PANTHER" id="PTHR30562">
    <property type="entry name" value="UVRC/OXIDOREDUCTASE"/>
    <property type="match status" value="1"/>
</dbReference>
<dbReference type="SMART" id="SM00465">
    <property type="entry name" value="GIYc"/>
    <property type="match status" value="1"/>
</dbReference>
<evidence type="ECO:0000256" key="11">
    <source>
        <dbReference type="ARBA" id="ARBA00067419"/>
    </source>
</evidence>
<proteinExistence type="inferred from homology"/>
<dbReference type="InterPro" id="IPR003583">
    <property type="entry name" value="Hlx-hairpin-Hlx_DNA-bd_motif"/>
</dbReference>
<organism evidence="17 18">
    <name type="scientific">Pseudidiomarina aquimaris</name>
    <dbReference type="NCBI Taxonomy" id="641841"/>
    <lineage>
        <taxon>Bacteria</taxon>
        <taxon>Pseudomonadati</taxon>
        <taxon>Pseudomonadota</taxon>
        <taxon>Gammaproteobacteria</taxon>
        <taxon>Alteromonadales</taxon>
        <taxon>Idiomarinaceae</taxon>
        <taxon>Pseudidiomarina</taxon>
    </lineage>
</organism>
<dbReference type="HAMAP" id="MF_00203">
    <property type="entry name" value="UvrC"/>
    <property type="match status" value="1"/>
</dbReference>
<dbReference type="InterPro" id="IPR036876">
    <property type="entry name" value="UVR_dom_sf"/>
</dbReference>
<evidence type="ECO:0000256" key="3">
    <source>
        <dbReference type="ARBA" id="ARBA00022763"/>
    </source>
</evidence>
<keyword evidence="18" id="KW-1185">Reference proteome</keyword>
<dbReference type="Pfam" id="PF02151">
    <property type="entry name" value="UVR"/>
    <property type="match status" value="1"/>
</dbReference>
<evidence type="ECO:0000256" key="7">
    <source>
        <dbReference type="ARBA" id="ARBA00023236"/>
    </source>
</evidence>
<dbReference type="PROSITE" id="PS50151">
    <property type="entry name" value="UVR"/>
    <property type="match status" value="1"/>
</dbReference>
<keyword evidence="6 13" id="KW-0234">DNA repair</keyword>
<evidence type="ECO:0000259" key="16">
    <source>
        <dbReference type="PROSITE" id="PS50165"/>
    </source>
</evidence>
<sequence length="624" mass="70776">MTKAEKEAFDAKQFLKSLTHQPGVYRMYDASGDIIYVGKAKDLRKRVSSYFRSQVDSPKTQTLVKQICNIEVTVTNTEAEALILENNFIKKYRPRYNVLLRDDKSYPYILVSDHQHPRLAFHRGTRREKGRYFGPFPNGVAVRNSLRLLQKLFPIRQCEDSYYRARSRPCLQYQLKRCLAPCVKGYCSDDEYTEQVDLAKRFLEGKNQEVIDQLVSKMEAASEALDFERAARFRDQIAALRQVQERNAVTGNQQSLDVIGYARQGGIAAVHLLFVRDGAVQGSRSYFPKVPANTEDAEVLLAFLLQFYLNDQVERRLPREIILPEQNAANVLDPEQELQTLEQALAQKIRMTHNVRGERKQYQVLAQKNAMNALDSKANQASTMMMRVRALEQELDFGRPITRMECFDISHTMGQETVASCVVFDQQGPKKSDYRRYNIKGITPGDDYAAMAQALQRRFDPLKFGKDDAAPMPDILFIDGGKGQLSQAESYFAYWPTESAKAAPLLVGVAKGESRKPGLETLILAGSHATIPLAADAPALHLVQHIRDESHRFAITGHRQRRAKVRRTSRLEDIPGIGAKRRQRLLQNLGGLQQVKQASIEQLAAVPGVSHELAETIYHAFRDE</sequence>
<evidence type="ECO:0000256" key="6">
    <source>
        <dbReference type="ARBA" id="ARBA00023204"/>
    </source>
</evidence>
<keyword evidence="4 13" id="KW-0228">DNA excision</keyword>
<evidence type="ECO:0000256" key="2">
    <source>
        <dbReference type="ARBA" id="ARBA00022490"/>
    </source>
</evidence>
<dbReference type="SUPFAM" id="SSF47781">
    <property type="entry name" value="RuvA domain 2-like"/>
    <property type="match status" value="1"/>
</dbReference>
<keyword evidence="5 13" id="KW-0267">Excision nuclease</keyword>
<dbReference type="Gene3D" id="3.40.1440.10">
    <property type="entry name" value="GIY-YIG endonuclease"/>
    <property type="match status" value="1"/>
</dbReference>
<dbReference type="InterPro" id="IPR035901">
    <property type="entry name" value="GIY-YIG_endonuc_sf"/>
</dbReference>
<dbReference type="InterPro" id="IPR000305">
    <property type="entry name" value="GIY-YIG_endonuc"/>
</dbReference>
<keyword evidence="3 13" id="KW-0227">DNA damage</keyword>
<dbReference type="Pfam" id="PF14520">
    <property type="entry name" value="HHH_5"/>
    <property type="match status" value="1"/>
</dbReference>
<dbReference type="FunFam" id="3.40.1440.10:FF:000001">
    <property type="entry name" value="UvrABC system protein C"/>
    <property type="match status" value="1"/>
</dbReference>
<dbReference type="FunFam" id="3.30.420.340:FF:000001">
    <property type="entry name" value="UvrABC system protein C"/>
    <property type="match status" value="1"/>
</dbReference>
<reference evidence="18" key="1">
    <citation type="journal article" date="2018" name="Front. Microbiol.">
        <title>Genome-Based Analysis Reveals the Taxonomy and Diversity of the Family Idiomarinaceae.</title>
        <authorList>
            <person name="Liu Y."/>
            <person name="Lai Q."/>
            <person name="Shao Z."/>
        </authorList>
    </citation>
    <scope>NUCLEOTIDE SEQUENCE [LARGE SCALE GENOMIC DNA]</scope>
    <source>
        <strain evidence="18">SW15</strain>
    </source>
</reference>
<dbReference type="InterPro" id="IPR004791">
    <property type="entry name" value="UvrC"/>
</dbReference>
<dbReference type="Proteomes" id="UP000286678">
    <property type="component" value="Unassembled WGS sequence"/>
</dbReference>
<dbReference type="NCBIfam" id="NF001824">
    <property type="entry name" value="PRK00558.1-5"/>
    <property type="match status" value="1"/>
</dbReference>
<evidence type="ECO:0000313" key="18">
    <source>
        <dbReference type="Proteomes" id="UP000286678"/>
    </source>
</evidence>
<dbReference type="PROSITE" id="PS50164">
    <property type="entry name" value="GIY_YIG"/>
    <property type="match status" value="1"/>
</dbReference>
<comment type="caution">
    <text evidence="17">The sequence shown here is derived from an EMBL/GenBank/DDBJ whole genome shotgun (WGS) entry which is preliminary data.</text>
</comment>
<dbReference type="InterPro" id="IPR001162">
    <property type="entry name" value="UvrC_RNase_H_dom"/>
</dbReference>
<dbReference type="NCBIfam" id="TIGR00194">
    <property type="entry name" value="uvrC"/>
    <property type="match status" value="1"/>
</dbReference>
<dbReference type="GO" id="GO:0009432">
    <property type="term" value="P:SOS response"/>
    <property type="evidence" value="ECO:0007669"/>
    <property type="project" value="UniProtKB-UniRule"/>
</dbReference>
<dbReference type="FunFam" id="4.10.860.10:FF:000002">
    <property type="entry name" value="UvrABC system protein C"/>
    <property type="match status" value="1"/>
</dbReference>
<accession>A0A432XQ19</accession>
<keyword evidence="2 13" id="KW-0963">Cytoplasm</keyword>
<dbReference type="InterPro" id="IPR010994">
    <property type="entry name" value="RuvA_2-like"/>
</dbReference>
<dbReference type="PANTHER" id="PTHR30562:SF1">
    <property type="entry name" value="UVRABC SYSTEM PROTEIN C"/>
    <property type="match status" value="1"/>
</dbReference>
<dbReference type="GO" id="GO:0009380">
    <property type="term" value="C:excinuclease repair complex"/>
    <property type="evidence" value="ECO:0007669"/>
    <property type="project" value="InterPro"/>
</dbReference>
<dbReference type="PROSITE" id="PS50165">
    <property type="entry name" value="UVRC"/>
    <property type="match status" value="1"/>
</dbReference>
<dbReference type="EMBL" id="PIPT01000001">
    <property type="protein sequence ID" value="RUO50800.1"/>
    <property type="molecule type" value="Genomic_DNA"/>
</dbReference>
<keyword evidence="7 13" id="KW-0742">SOS response</keyword>
<name>A0A432XQ19_9GAMM</name>
<evidence type="ECO:0000259" key="14">
    <source>
        <dbReference type="PROSITE" id="PS50151"/>
    </source>
</evidence>
<dbReference type="GO" id="GO:0006289">
    <property type="term" value="P:nucleotide-excision repair"/>
    <property type="evidence" value="ECO:0007669"/>
    <property type="project" value="UniProtKB-UniRule"/>
</dbReference>
<evidence type="ECO:0000256" key="5">
    <source>
        <dbReference type="ARBA" id="ARBA00022881"/>
    </source>
</evidence>
<dbReference type="SUPFAM" id="SSF46600">
    <property type="entry name" value="C-terminal UvrC-binding domain of UvrB"/>
    <property type="match status" value="1"/>
</dbReference>
<dbReference type="InterPro" id="IPR038476">
    <property type="entry name" value="UvrC_RNase_H_dom_sf"/>
</dbReference>
<feature type="domain" description="UvrC family homology region profile" evidence="16">
    <location>
        <begin position="258"/>
        <end position="492"/>
    </location>
</feature>
<dbReference type="Gene3D" id="1.10.150.20">
    <property type="entry name" value="5' to 3' exonuclease, C-terminal subdomain"/>
    <property type="match status" value="1"/>
</dbReference>
<comment type="similarity">
    <text evidence="9 13">Belongs to the UvrC family.</text>
</comment>
<evidence type="ECO:0000256" key="1">
    <source>
        <dbReference type="ARBA" id="ARBA00004496"/>
    </source>
</evidence>
<evidence type="ECO:0000256" key="12">
    <source>
        <dbReference type="ARBA" id="ARBA00077138"/>
    </source>
</evidence>
<comment type="function">
    <text evidence="8 13">The UvrABC repair system catalyzes the recognition and processing of DNA lesions. UvrC both incises the 5' and 3' sides of the lesion. The N-terminal half is responsible for the 3' incision and the C-terminal half is responsible for the 5' incision.</text>
</comment>
<comment type="subcellular location">
    <subcellularLocation>
        <location evidence="1 13">Cytoplasm</location>
    </subcellularLocation>
</comment>
<evidence type="ECO:0000256" key="4">
    <source>
        <dbReference type="ARBA" id="ARBA00022769"/>
    </source>
</evidence>
<evidence type="ECO:0000259" key="15">
    <source>
        <dbReference type="PROSITE" id="PS50164"/>
    </source>
</evidence>
<evidence type="ECO:0000256" key="8">
    <source>
        <dbReference type="ARBA" id="ARBA00059452"/>
    </source>
</evidence>
<dbReference type="Pfam" id="PF22920">
    <property type="entry name" value="UvrC_RNaseH"/>
    <property type="match status" value="1"/>
</dbReference>
<dbReference type="GO" id="GO:0003677">
    <property type="term" value="F:DNA binding"/>
    <property type="evidence" value="ECO:0007669"/>
    <property type="project" value="UniProtKB-UniRule"/>
</dbReference>
<gene>
    <name evidence="13 17" type="primary">uvrC</name>
    <name evidence="17" type="ORF">CWE21_01500</name>
</gene>
<dbReference type="InterPro" id="IPR050066">
    <property type="entry name" value="UvrABC_protein_C"/>
</dbReference>
<dbReference type="Gene3D" id="3.30.420.340">
    <property type="entry name" value="UvrC, RNAse H endonuclease domain"/>
    <property type="match status" value="1"/>
</dbReference>
<dbReference type="InterPro" id="IPR001943">
    <property type="entry name" value="UVR_dom"/>
</dbReference>
<dbReference type="OrthoDB" id="9804933at2"/>
<dbReference type="InterPro" id="IPR047296">
    <property type="entry name" value="GIY-YIG_UvrC_Cho"/>
</dbReference>
<dbReference type="GO" id="GO:0009381">
    <property type="term" value="F:excinuclease ABC activity"/>
    <property type="evidence" value="ECO:0007669"/>
    <property type="project" value="UniProtKB-UniRule"/>
</dbReference>
<feature type="domain" description="GIY-YIG" evidence="15">
    <location>
        <begin position="20"/>
        <end position="98"/>
    </location>
</feature>